<dbReference type="PANTHER" id="PTHR47506">
    <property type="entry name" value="TRANSCRIPTIONAL REGULATORY PROTEIN"/>
    <property type="match status" value="1"/>
</dbReference>
<evidence type="ECO:0000256" key="4">
    <source>
        <dbReference type="PROSITE-ProRule" id="PRU00335"/>
    </source>
</evidence>
<feature type="domain" description="HTH tetR-type" evidence="5">
    <location>
        <begin position="12"/>
        <end position="72"/>
    </location>
</feature>
<dbReference type="Gene3D" id="1.10.357.10">
    <property type="entry name" value="Tetracycline Repressor, domain 2"/>
    <property type="match status" value="1"/>
</dbReference>
<name>A0ABW6WCL5_9ACTN</name>
<dbReference type="InterPro" id="IPR036271">
    <property type="entry name" value="Tet_transcr_reg_TetR-rel_C_sf"/>
</dbReference>
<evidence type="ECO:0000313" key="6">
    <source>
        <dbReference type="EMBL" id="MFF5290753.1"/>
    </source>
</evidence>
<dbReference type="PROSITE" id="PS50977">
    <property type="entry name" value="HTH_TETR_2"/>
    <property type="match status" value="1"/>
</dbReference>
<evidence type="ECO:0000256" key="1">
    <source>
        <dbReference type="ARBA" id="ARBA00023015"/>
    </source>
</evidence>
<accession>A0ABW6WCL5</accession>
<dbReference type="InterPro" id="IPR009057">
    <property type="entry name" value="Homeodomain-like_sf"/>
</dbReference>
<keyword evidence="3" id="KW-0804">Transcription</keyword>
<dbReference type="PANTHER" id="PTHR47506:SF3">
    <property type="entry name" value="HTH-TYPE TRANSCRIPTIONAL REGULATOR LMRA"/>
    <property type="match status" value="1"/>
</dbReference>
<sequence length="198" mass="21177">MGDRWERFGLAEGVRERMIAGAVRLLAQQGLQATSFAEVLQLTGAPRGSIYHHFPAGKDQLVAAAVEASGRQALSLLDGLAGESPERITETFLGLWRLLLERTDNRAGCAVLAVTVATRSDDLLDRAGEVFRAWRARLTVLFAAGGLPDPEQFATTLIAASEGAVVLARAERSIAPFDAVADYLMARVRAAGSVSESR</sequence>
<dbReference type="Proteomes" id="UP001602245">
    <property type="component" value="Unassembled WGS sequence"/>
</dbReference>
<dbReference type="InterPro" id="IPR054156">
    <property type="entry name" value="YxaF_TetR_C"/>
</dbReference>
<dbReference type="Pfam" id="PF21993">
    <property type="entry name" value="TetR_C_13_2"/>
    <property type="match status" value="1"/>
</dbReference>
<gene>
    <name evidence="6" type="ORF">ACFY35_15010</name>
</gene>
<evidence type="ECO:0000256" key="3">
    <source>
        <dbReference type="ARBA" id="ARBA00023163"/>
    </source>
</evidence>
<proteinExistence type="predicted"/>
<feature type="DNA-binding region" description="H-T-H motif" evidence="4">
    <location>
        <begin position="35"/>
        <end position="54"/>
    </location>
</feature>
<dbReference type="SUPFAM" id="SSF48498">
    <property type="entry name" value="Tetracyclin repressor-like, C-terminal domain"/>
    <property type="match status" value="1"/>
</dbReference>
<reference evidence="6 7" key="1">
    <citation type="submission" date="2024-10" db="EMBL/GenBank/DDBJ databases">
        <title>The Natural Products Discovery Center: Release of the First 8490 Sequenced Strains for Exploring Actinobacteria Biosynthetic Diversity.</title>
        <authorList>
            <person name="Kalkreuter E."/>
            <person name="Kautsar S.A."/>
            <person name="Yang D."/>
            <person name="Bader C.D."/>
            <person name="Teijaro C.N."/>
            <person name="Fluegel L."/>
            <person name="Davis C.M."/>
            <person name="Simpson J.R."/>
            <person name="Lauterbach L."/>
            <person name="Steele A.D."/>
            <person name="Gui C."/>
            <person name="Meng S."/>
            <person name="Li G."/>
            <person name="Viehrig K."/>
            <person name="Ye F."/>
            <person name="Su P."/>
            <person name="Kiefer A.F."/>
            <person name="Nichols A."/>
            <person name="Cepeda A.J."/>
            <person name="Yan W."/>
            <person name="Fan B."/>
            <person name="Jiang Y."/>
            <person name="Adhikari A."/>
            <person name="Zheng C.-J."/>
            <person name="Schuster L."/>
            <person name="Cowan T.M."/>
            <person name="Smanski M.J."/>
            <person name="Chevrette M.G."/>
            <person name="De Carvalho L.P.S."/>
            <person name="Shen B."/>
        </authorList>
    </citation>
    <scope>NUCLEOTIDE SEQUENCE [LARGE SCALE GENOMIC DNA]</scope>
    <source>
        <strain evidence="6 7">NPDC000087</strain>
    </source>
</reference>
<organism evidence="6 7">
    <name type="scientific">Paractinoplanes globisporus</name>
    <dbReference type="NCBI Taxonomy" id="113565"/>
    <lineage>
        <taxon>Bacteria</taxon>
        <taxon>Bacillati</taxon>
        <taxon>Actinomycetota</taxon>
        <taxon>Actinomycetes</taxon>
        <taxon>Micromonosporales</taxon>
        <taxon>Micromonosporaceae</taxon>
        <taxon>Paractinoplanes</taxon>
    </lineage>
</organism>
<dbReference type="RefSeq" id="WP_211216487.1">
    <property type="nucleotide sequence ID" value="NZ_JBIAZU010000002.1"/>
</dbReference>
<protein>
    <submittedName>
        <fullName evidence="6">TetR/AcrR family transcriptional regulator</fullName>
    </submittedName>
</protein>
<comment type="caution">
    <text evidence="6">The sequence shown here is derived from an EMBL/GenBank/DDBJ whole genome shotgun (WGS) entry which is preliminary data.</text>
</comment>
<evidence type="ECO:0000256" key="2">
    <source>
        <dbReference type="ARBA" id="ARBA00023125"/>
    </source>
</evidence>
<evidence type="ECO:0000259" key="5">
    <source>
        <dbReference type="PROSITE" id="PS50977"/>
    </source>
</evidence>
<keyword evidence="7" id="KW-1185">Reference proteome</keyword>
<dbReference type="Pfam" id="PF00440">
    <property type="entry name" value="TetR_N"/>
    <property type="match status" value="1"/>
</dbReference>
<dbReference type="EMBL" id="JBIAZU010000002">
    <property type="protein sequence ID" value="MFF5290753.1"/>
    <property type="molecule type" value="Genomic_DNA"/>
</dbReference>
<keyword evidence="1" id="KW-0805">Transcription regulation</keyword>
<keyword evidence="2 4" id="KW-0238">DNA-binding</keyword>
<evidence type="ECO:0000313" key="7">
    <source>
        <dbReference type="Proteomes" id="UP001602245"/>
    </source>
</evidence>
<dbReference type="InterPro" id="IPR001647">
    <property type="entry name" value="HTH_TetR"/>
</dbReference>
<dbReference type="SUPFAM" id="SSF46689">
    <property type="entry name" value="Homeodomain-like"/>
    <property type="match status" value="1"/>
</dbReference>